<dbReference type="EMBL" id="JAAQTL010000001">
    <property type="protein sequence ID" value="NID13989.1"/>
    <property type="molecule type" value="Genomic_DNA"/>
</dbReference>
<dbReference type="Proteomes" id="UP000518878">
    <property type="component" value="Unassembled WGS sequence"/>
</dbReference>
<keyword evidence="2" id="KW-1185">Reference proteome</keyword>
<proteinExistence type="predicted"/>
<gene>
    <name evidence="1" type="ORF">HBF32_00715</name>
</gene>
<reference evidence="1 2" key="1">
    <citation type="journal article" date="2006" name="Int. J. Syst. Evol. Microbiol.">
        <title>Dyella yeojuensis sp. nov., isolated from greenhouse soil in Korea.</title>
        <authorList>
            <person name="Kim B.Y."/>
            <person name="Weon H.Y."/>
            <person name="Lee K.H."/>
            <person name="Seok S.J."/>
            <person name="Kwon S.W."/>
            <person name="Go S.J."/>
            <person name="Stackebrandt E."/>
        </authorList>
    </citation>
    <scope>NUCLEOTIDE SEQUENCE [LARGE SCALE GENOMIC DNA]</scope>
    <source>
        <strain evidence="1 2">DSM 17673</strain>
    </source>
</reference>
<comment type="caution">
    <text evidence="1">The sequence shown here is derived from an EMBL/GenBank/DDBJ whole genome shotgun (WGS) entry which is preliminary data.</text>
</comment>
<protein>
    <submittedName>
        <fullName evidence="1">Uncharacterized protein</fullName>
    </submittedName>
</protein>
<evidence type="ECO:0000313" key="2">
    <source>
        <dbReference type="Proteomes" id="UP000518878"/>
    </source>
</evidence>
<name>A0A7X5QRE0_9GAMM</name>
<dbReference type="RefSeq" id="WP_166697726.1">
    <property type="nucleotide sequence ID" value="NZ_JAAQTL010000001.1"/>
</dbReference>
<dbReference type="AlphaFoldDB" id="A0A7X5QRE0"/>
<evidence type="ECO:0000313" key="1">
    <source>
        <dbReference type="EMBL" id="NID13989.1"/>
    </source>
</evidence>
<sequence length="198" mass="21658">MAMPDGTVMASTAPRMIFNGSDMRSEIFRSAMKPDALLEWFKREWKGDWVRDTVNGWDVLGHKDGDFYVTVQVRPDGEGSRGDVGIVRVPPPGTRPQPIGEGFARPSATTVVNDISYPDDPHNVRTLAMVNRLSVAQNISWYREHMAATGWRPAQANTCGDTVAGCMLAYEKGASTTMITVTPGNGLSNIVANITEEK</sequence>
<accession>A0A7X5QRE0</accession>
<organism evidence="1 2">
    <name type="scientific">Luteibacter yeojuensis</name>
    <dbReference type="NCBI Taxonomy" id="345309"/>
    <lineage>
        <taxon>Bacteria</taxon>
        <taxon>Pseudomonadati</taxon>
        <taxon>Pseudomonadota</taxon>
        <taxon>Gammaproteobacteria</taxon>
        <taxon>Lysobacterales</taxon>
        <taxon>Rhodanobacteraceae</taxon>
        <taxon>Luteibacter</taxon>
    </lineage>
</organism>